<evidence type="ECO:0000256" key="6">
    <source>
        <dbReference type="SAM" id="MobiDB-lite"/>
    </source>
</evidence>
<dbReference type="InterPro" id="IPR000182">
    <property type="entry name" value="GNAT_dom"/>
</dbReference>
<dbReference type="GO" id="GO:0016747">
    <property type="term" value="F:acyltransferase activity, transferring groups other than amino-acyl groups"/>
    <property type="evidence" value="ECO:0007669"/>
    <property type="project" value="InterPro"/>
</dbReference>
<evidence type="ECO:0000256" key="1">
    <source>
        <dbReference type="ARBA" id="ARBA00022491"/>
    </source>
</evidence>
<proteinExistence type="predicted"/>
<organism evidence="8 9">
    <name type="scientific">Pseudocalidococcus azoricus BACA0444</name>
    <dbReference type="NCBI Taxonomy" id="2918990"/>
    <lineage>
        <taxon>Bacteria</taxon>
        <taxon>Bacillati</taxon>
        <taxon>Cyanobacteriota</taxon>
        <taxon>Cyanophyceae</taxon>
        <taxon>Acaryochloridales</taxon>
        <taxon>Thermosynechococcaceae</taxon>
        <taxon>Pseudocalidococcus</taxon>
        <taxon>Pseudocalidococcus azoricus</taxon>
    </lineage>
</organism>
<feature type="compositionally biased region" description="Polar residues" evidence="6">
    <location>
        <begin position="16"/>
        <end position="25"/>
    </location>
</feature>
<dbReference type="SUPFAM" id="SSF55729">
    <property type="entry name" value="Acyl-CoA N-acyltransferases (Nat)"/>
    <property type="match status" value="1"/>
</dbReference>
<dbReference type="EMBL" id="JAVMIP010000003">
    <property type="protein sequence ID" value="MDS3860283.1"/>
    <property type="molecule type" value="Genomic_DNA"/>
</dbReference>
<gene>
    <name evidence="8" type="ORF">RIF25_05630</name>
</gene>
<evidence type="ECO:0000256" key="5">
    <source>
        <dbReference type="ARBA" id="ARBA00049880"/>
    </source>
</evidence>
<dbReference type="CDD" id="cd04301">
    <property type="entry name" value="NAT_SF"/>
    <property type="match status" value="1"/>
</dbReference>
<dbReference type="Proteomes" id="UP001268256">
    <property type="component" value="Unassembled WGS sequence"/>
</dbReference>
<evidence type="ECO:0000313" key="8">
    <source>
        <dbReference type="EMBL" id="MDS3860283.1"/>
    </source>
</evidence>
<accession>A0AAE4FQC6</accession>
<feature type="domain" description="N-acetyltransferase" evidence="7">
    <location>
        <begin position="8"/>
        <end position="172"/>
    </location>
</feature>
<dbReference type="PROSITE" id="PS51186">
    <property type="entry name" value="GNAT"/>
    <property type="match status" value="1"/>
</dbReference>
<sequence length="172" mass="18727">MGLAQDPNKLRPPEKLNSSHQIAGFNSGNSQLDDWLKQRAFKNEATGASRTYLVCVGDVVIGYYCLANGAVAQTIATGRVRRNMPDPIPVMVIGRLAVDQAWQGKRIGRALLRDAILRTFQAAEIAGIRAILVHAISESAKQFYEKCGFMASPLEPMTLMIGIDQAKAELGL</sequence>
<protein>
    <submittedName>
        <fullName evidence="8">GNAT family N-acetyltransferase</fullName>
    </submittedName>
</protein>
<dbReference type="AlphaFoldDB" id="A0AAE4FQC6"/>
<evidence type="ECO:0000256" key="3">
    <source>
        <dbReference type="ARBA" id="ARBA00022679"/>
    </source>
</evidence>
<dbReference type="InterPro" id="IPR016181">
    <property type="entry name" value="Acyl_CoA_acyltransferase"/>
</dbReference>
<evidence type="ECO:0000256" key="2">
    <source>
        <dbReference type="ARBA" id="ARBA00022649"/>
    </source>
</evidence>
<evidence type="ECO:0000256" key="4">
    <source>
        <dbReference type="ARBA" id="ARBA00023315"/>
    </source>
</evidence>
<dbReference type="Gene3D" id="3.40.630.30">
    <property type="match status" value="1"/>
</dbReference>
<evidence type="ECO:0000259" key="7">
    <source>
        <dbReference type="PROSITE" id="PS51186"/>
    </source>
</evidence>
<dbReference type="PANTHER" id="PTHR36449:SF1">
    <property type="entry name" value="ACETYLTRANSFERASE"/>
    <property type="match status" value="1"/>
</dbReference>
<reference evidence="9" key="1">
    <citation type="submission" date="2023-07" db="EMBL/GenBank/DDBJ databases">
        <authorList>
            <person name="Luz R."/>
            <person name="Cordeiro R."/>
            <person name="Fonseca A."/>
            <person name="Goncalves V."/>
        </authorList>
    </citation>
    <scope>NUCLEOTIDE SEQUENCE [LARGE SCALE GENOMIC DNA]</scope>
    <source>
        <strain evidence="9">BACA0444</strain>
    </source>
</reference>
<keyword evidence="9" id="KW-1185">Reference proteome</keyword>
<dbReference type="Pfam" id="PF13508">
    <property type="entry name" value="Acetyltransf_7"/>
    <property type="match status" value="1"/>
</dbReference>
<name>A0AAE4FQC6_9CYAN</name>
<keyword evidence="1" id="KW-0678">Repressor</keyword>
<evidence type="ECO:0000313" key="9">
    <source>
        <dbReference type="Proteomes" id="UP001268256"/>
    </source>
</evidence>
<keyword evidence="2" id="KW-1277">Toxin-antitoxin system</keyword>
<dbReference type="PANTHER" id="PTHR36449">
    <property type="entry name" value="ACETYLTRANSFERASE-RELATED"/>
    <property type="match status" value="1"/>
</dbReference>
<keyword evidence="4" id="KW-0012">Acyltransferase</keyword>
<dbReference type="RefSeq" id="WP_322877564.1">
    <property type="nucleotide sequence ID" value="NZ_JAVMIP010000003.1"/>
</dbReference>
<keyword evidence="3" id="KW-0808">Transferase</keyword>
<comment type="caution">
    <text evidence="8">The sequence shown here is derived from an EMBL/GenBank/DDBJ whole genome shotgun (WGS) entry which is preliminary data.</text>
</comment>
<feature type="region of interest" description="Disordered" evidence="6">
    <location>
        <begin position="1"/>
        <end position="25"/>
    </location>
</feature>
<comment type="catalytic activity">
    <reaction evidence="5">
        <text>glycyl-tRNA(Gly) + acetyl-CoA = N-acetylglycyl-tRNA(Gly) + CoA + H(+)</text>
        <dbReference type="Rhea" id="RHEA:81867"/>
        <dbReference type="Rhea" id="RHEA-COMP:9683"/>
        <dbReference type="Rhea" id="RHEA-COMP:19766"/>
        <dbReference type="ChEBI" id="CHEBI:15378"/>
        <dbReference type="ChEBI" id="CHEBI:57287"/>
        <dbReference type="ChEBI" id="CHEBI:57288"/>
        <dbReference type="ChEBI" id="CHEBI:78522"/>
        <dbReference type="ChEBI" id="CHEBI:232036"/>
    </reaction>
</comment>